<evidence type="ECO:0000256" key="3">
    <source>
        <dbReference type="ARBA" id="ARBA00022525"/>
    </source>
</evidence>
<dbReference type="EMBL" id="JANJYJ010000001">
    <property type="protein sequence ID" value="KAK3230132.1"/>
    <property type="molecule type" value="Genomic_DNA"/>
</dbReference>
<keyword evidence="4 9" id="KW-0732">Signal</keyword>
<feature type="domain" description="Prolamin-like" evidence="10">
    <location>
        <begin position="46"/>
        <end position="109"/>
    </location>
</feature>
<dbReference type="PANTHER" id="PTHR35293:SF1">
    <property type="entry name" value="EGG CELL-SECRETED PROTEIN 1.5"/>
    <property type="match status" value="1"/>
</dbReference>
<evidence type="ECO:0000256" key="5">
    <source>
        <dbReference type="ARBA" id="ARBA00023279"/>
    </source>
</evidence>
<keyword evidence="12" id="KW-1185">Reference proteome</keyword>
<protein>
    <recommendedName>
        <fullName evidence="10">Prolamin-like domain-containing protein</fullName>
    </recommendedName>
</protein>
<keyword evidence="5" id="KW-0278">Fertilization</keyword>
<dbReference type="GO" id="GO:0080155">
    <property type="term" value="P:regulation of double fertilization forming a zygote and endosperm"/>
    <property type="evidence" value="ECO:0007669"/>
    <property type="project" value="UniProtKB-ARBA"/>
</dbReference>
<evidence type="ECO:0000256" key="8">
    <source>
        <dbReference type="ARBA" id="ARBA00034484"/>
    </source>
</evidence>
<evidence type="ECO:0000256" key="2">
    <source>
        <dbReference type="ARBA" id="ARBA00004613"/>
    </source>
</evidence>
<evidence type="ECO:0000256" key="6">
    <source>
        <dbReference type="ARBA" id="ARBA00023329"/>
    </source>
</evidence>
<evidence type="ECO:0000313" key="11">
    <source>
        <dbReference type="EMBL" id="KAK3230132.1"/>
    </source>
</evidence>
<evidence type="ECO:0000256" key="4">
    <source>
        <dbReference type="ARBA" id="ARBA00022729"/>
    </source>
</evidence>
<keyword evidence="3" id="KW-0964">Secreted</keyword>
<reference evidence="11" key="1">
    <citation type="journal article" date="2023" name="Plant J.">
        <title>Genome sequences and population genomics provide insights into the demographic history, inbreeding, and mutation load of two 'living fossil' tree species of Dipteronia.</title>
        <authorList>
            <person name="Feng Y."/>
            <person name="Comes H.P."/>
            <person name="Chen J."/>
            <person name="Zhu S."/>
            <person name="Lu R."/>
            <person name="Zhang X."/>
            <person name="Li P."/>
            <person name="Qiu J."/>
            <person name="Olsen K.M."/>
            <person name="Qiu Y."/>
        </authorList>
    </citation>
    <scope>NUCLEOTIDE SEQUENCE</scope>
    <source>
        <strain evidence="11">NBL</strain>
    </source>
</reference>
<comment type="function">
    <text evidence="7">Involved in the regulation of gamete interactions during the double fertilization and to prevent multiple-pollen tube attraction; mediates the redistribution of the gamete fusogen HAP2/GCS1 to the cell surface after secretion upon sperm arrival.</text>
</comment>
<dbReference type="PROSITE" id="PS51257">
    <property type="entry name" value="PROKAR_LIPOPROTEIN"/>
    <property type="match status" value="1"/>
</dbReference>
<dbReference type="InterPro" id="IPR044711">
    <property type="entry name" value="EC11-15"/>
</dbReference>
<dbReference type="AlphaFoldDB" id="A0AAE0B5B9"/>
<dbReference type="Pfam" id="PF05617">
    <property type="entry name" value="Prolamin_like"/>
    <property type="match status" value="1"/>
</dbReference>
<evidence type="ECO:0000256" key="7">
    <source>
        <dbReference type="ARBA" id="ARBA00034457"/>
    </source>
</evidence>
<proteinExistence type="inferred from homology"/>
<accession>A0AAE0B5B9</accession>
<dbReference type="InterPro" id="IPR008502">
    <property type="entry name" value="Prolamin-like"/>
</dbReference>
<name>A0AAE0B5B9_9ROSI</name>
<feature type="chain" id="PRO_5042221232" description="Prolamin-like domain-containing protein" evidence="9">
    <location>
        <begin position="26"/>
        <end position="111"/>
    </location>
</feature>
<comment type="caution">
    <text evidence="11">The sequence shown here is derived from an EMBL/GenBank/DDBJ whole genome shotgun (WGS) entry which is preliminary data.</text>
</comment>
<gene>
    <name evidence="11" type="ORF">Dsin_002013</name>
</gene>
<comment type="subcellular location">
    <subcellularLocation>
        <location evidence="1">Cytoplasmic vesicle</location>
    </subcellularLocation>
    <subcellularLocation>
        <location evidence="2">Secreted</location>
    </subcellularLocation>
</comment>
<dbReference type="GO" id="GO:0031410">
    <property type="term" value="C:cytoplasmic vesicle"/>
    <property type="evidence" value="ECO:0007669"/>
    <property type="project" value="UniProtKB-SubCell"/>
</dbReference>
<feature type="signal peptide" evidence="9">
    <location>
        <begin position="1"/>
        <end position="25"/>
    </location>
</feature>
<dbReference type="InterPro" id="IPR036312">
    <property type="entry name" value="Bifun_inhib/LTP/seed_sf"/>
</dbReference>
<evidence type="ECO:0000259" key="10">
    <source>
        <dbReference type="Pfam" id="PF05617"/>
    </source>
</evidence>
<evidence type="ECO:0000256" key="1">
    <source>
        <dbReference type="ARBA" id="ARBA00004541"/>
    </source>
</evidence>
<dbReference type="GO" id="GO:0005576">
    <property type="term" value="C:extracellular region"/>
    <property type="evidence" value="ECO:0007669"/>
    <property type="project" value="UniProtKB-SubCell"/>
</dbReference>
<dbReference type="PANTHER" id="PTHR35293">
    <property type="entry name" value="EGG CELL-SECRETED PROTEIN 1.5"/>
    <property type="match status" value="1"/>
</dbReference>
<sequence>MVITSKLFLLTLLTAMFMACYVTNARPLHPSLSLIARLKLDDESPNCWQSLIQLQSCTGEIILFFLNGETYLGHGCCQAMHTISHQCWPNMINTLGFTSEEGDILEGFCES</sequence>
<keyword evidence="6" id="KW-0968">Cytoplasmic vesicle</keyword>
<dbReference type="GO" id="GO:0009567">
    <property type="term" value="P:double fertilization forming a zygote and endosperm"/>
    <property type="evidence" value="ECO:0007669"/>
    <property type="project" value="InterPro"/>
</dbReference>
<dbReference type="Proteomes" id="UP001281410">
    <property type="component" value="Unassembled WGS sequence"/>
</dbReference>
<dbReference type="SUPFAM" id="SSF47699">
    <property type="entry name" value="Bifunctional inhibitor/lipid-transfer protein/seed storage 2S albumin"/>
    <property type="match status" value="1"/>
</dbReference>
<evidence type="ECO:0000256" key="9">
    <source>
        <dbReference type="SAM" id="SignalP"/>
    </source>
</evidence>
<organism evidence="11 12">
    <name type="scientific">Dipteronia sinensis</name>
    <dbReference type="NCBI Taxonomy" id="43782"/>
    <lineage>
        <taxon>Eukaryota</taxon>
        <taxon>Viridiplantae</taxon>
        <taxon>Streptophyta</taxon>
        <taxon>Embryophyta</taxon>
        <taxon>Tracheophyta</taxon>
        <taxon>Spermatophyta</taxon>
        <taxon>Magnoliopsida</taxon>
        <taxon>eudicotyledons</taxon>
        <taxon>Gunneridae</taxon>
        <taxon>Pentapetalae</taxon>
        <taxon>rosids</taxon>
        <taxon>malvids</taxon>
        <taxon>Sapindales</taxon>
        <taxon>Sapindaceae</taxon>
        <taxon>Hippocastanoideae</taxon>
        <taxon>Acereae</taxon>
        <taxon>Dipteronia</taxon>
    </lineage>
</organism>
<dbReference type="GO" id="GO:2000008">
    <property type="term" value="P:regulation of protein localization to cell surface"/>
    <property type="evidence" value="ECO:0007669"/>
    <property type="project" value="UniProtKB-ARBA"/>
</dbReference>
<evidence type="ECO:0000313" key="12">
    <source>
        <dbReference type="Proteomes" id="UP001281410"/>
    </source>
</evidence>
<comment type="similarity">
    <text evidence="8">Belongs to the plant egg cell-secreted peptide family.</text>
</comment>